<dbReference type="EMBL" id="JOJR01000071">
    <property type="protein sequence ID" value="RCN46922.1"/>
    <property type="molecule type" value="Genomic_DNA"/>
</dbReference>
<sequence length="59" mass="6531">MASICHFVTVLFLIQRTSSSGMSRGFPPVTAVFGHTQATLQKASKKNLRLRLPLSQSRK</sequence>
<comment type="caution">
    <text evidence="2">The sequence shown here is derived from an EMBL/GenBank/DDBJ whole genome shotgun (WGS) entry which is preliminary data.</text>
</comment>
<protein>
    <submittedName>
        <fullName evidence="2">Uncharacterized protein</fullName>
    </submittedName>
</protein>
<name>A0A368GRC4_ANCCA</name>
<organism evidence="2 3">
    <name type="scientific">Ancylostoma caninum</name>
    <name type="common">Dog hookworm</name>
    <dbReference type="NCBI Taxonomy" id="29170"/>
    <lineage>
        <taxon>Eukaryota</taxon>
        <taxon>Metazoa</taxon>
        <taxon>Ecdysozoa</taxon>
        <taxon>Nematoda</taxon>
        <taxon>Chromadorea</taxon>
        <taxon>Rhabditida</taxon>
        <taxon>Rhabditina</taxon>
        <taxon>Rhabditomorpha</taxon>
        <taxon>Strongyloidea</taxon>
        <taxon>Ancylostomatidae</taxon>
        <taxon>Ancylostomatinae</taxon>
        <taxon>Ancylostoma</taxon>
    </lineage>
</organism>
<evidence type="ECO:0000313" key="3">
    <source>
        <dbReference type="Proteomes" id="UP000252519"/>
    </source>
</evidence>
<keyword evidence="3" id="KW-1185">Reference proteome</keyword>
<evidence type="ECO:0000256" key="1">
    <source>
        <dbReference type="SAM" id="SignalP"/>
    </source>
</evidence>
<keyword evidence="1" id="KW-0732">Signal</keyword>
<reference evidence="2 3" key="1">
    <citation type="submission" date="2014-10" db="EMBL/GenBank/DDBJ databases">
        <title>Draft genome of the hookworm Ancylostoma caninum.</title>
        <authorList>
            <person name="Mitreva M."/>
        </authorList>
    </citation>
    <scope>NUCLEOTIDE SEQUENCE [LARGE SCALE GENOMIC DNA]</scope>
    <source>
        <strain evidence="2 3">Baltimore</strain>
    </source>
</reference>
<evidence type="ECO:0000313" key="2">
    <source>
        <dbReference type="EMBL" id="RCN46922.1"/>
    </source>
</evidence>
<gene>
    <name evidence="2" type="ORF">ANCCAN_07101</name>
</gene>
<dbReference type="Proteomes" id="UP000252519">
    <property type="component" value="Unassembled WGS sequence"/>
</dbReference>
<dbReference type="AlphaFoldDB" id="A0A368GRC4"/>
<feature type="signal peptide" evidence="1">
    <location>
        <begin position="1"/>
        <end position="19"/>
    </location>
</feature>
<accession>A0A368GRC4</accession>
<feature type="chain" id="PRO_5017018004" evidence="1">
    <location>
        <begin position="20"/>
        <end position="59"/>
    </location>
</feature>
<proteinExistence type="predicted"/>